<reference evidence="13 14" key="1">
    <citation type="submission" date="2019-11" db="EMBL/GenBank/DDBJ databases">
        <authorList>
            <person name="He Y."/>
        </authorList>
    </citation>
    <scope>NUCLEOTIDE SEQUENCE [LARGE SCALE GENOMIC DNA]</scope>
    <source>
        <strain evidence="13 14">SCSIO 58843</strain>
    </source>
</reference>
<dbReference type="InterPro" id="IPR011701">
    <property type="entry name" value="MFS"/>
</dbReference>
<evidence type="ECO:0000313" key="13">
    <source>
        <dbReference type="EMBL" id="QGG95379.1"/>
    </source>
</evidence>
<dbReference type="InterPro" id="IPR052156">
    <property type="entry name" value="BCAA_Transport_ATP-bd_LivF"/>
</dbReference>
<evidence type="ECO:0000256" key="8">
    <source>
        <dbReference type="ARBA" id="ARBA00022989"/>
    </source>
</evidence>
<dbReference type="InterPro" id="IPR020846">
    <property type="entry name" value="MFS_dom"/>
</dbReference>
<evidence type="ECO:0000256" key="7">
    <source>
        <dbReference type="ARBA" id="ARBA00022970"/>
    </source>
</evidence>
<feature type="domain" description="Major facilitator superfamily (MFS) profile" evidence="11">
    <location>
        <begin position="41"/>
        <end position="442"/>
    </location>
</feature>
<feature type="transmembrane region" description="Helical" evidence="10">
    <location>
        <begin position="69"/>
        <end position="91"/>
    </location>
</feature>
<dbReference type="GO" id="GO:0015658">
    <property type="term" value="F:branched-chain amino acid transmembrane transporter activity"/>
    <property type="evidence" value="ECO:0007669"/>
    <property type="project" value="TreeGrafter"/>
</dbReference>
<feature type="transmembrane region" description="Helical" evidence="10">
    <location>
        <begin position="200"/>
        <end position="217"/>
    </location>
</feature>
<dbReference type="PANTHER" id="PTHR43820">
    <property type="entry name" value="HIGH-AFFINITY BRANCHED-CHAIN AMINO ACID TRANSPORT ATP-BINDING PROTEIN LIVF"/>
    <property type="match status" value="1"/>
</dbReference>
<dbReference type="PANTHER" id="PTHR43820:SF4">
    <property type="entry name" value="HIGH-AFFINITY BRANCHED-CHAIN AMINO ACID TRANSPORT ATP-BINDING PROTEIN LIVF"/>
    <property type="match status" value="1"/>
</dbReference>
<dbReference type="Gene3D" id="3.40.50.300">
    <property type="entry name" value="P-loop containing nucleotide triphosphate hydrolases"/>
    <property type="match status" value="2"/>
</dbReference>
<dbReference type="GO" id="GO:0005886">
    <property type="term" value="C:plasma membrane"/>
    <property type="evidence" value="ECO:0007669"/>
    <property type="project" value="UniProtKB-SubCell"/>
</dbReference>
<dbReference type="GO" id="GO:0005524">
    <property type="term" value="F:ATP binding"/>
    <property type="evidence" value="ECO:0007669"/>
    <property type="project" value="UniProtKB-KW"/>
</dbReference>
<dbReference type="SMART" id="SM00382">
    <property type="entry name" value="AAA"/>
    <property type="match status" value="2"/>
</dbReference>
<evidence type="ECO:0000313" key="14">
    <source>
        <dbReference type="Proteomes" id="UP000334019"/>
    </source>
</evidence>
<evidence type="ECO:0000256" key="6">
    <source>
        <dbReference type="ARBA" id="ARBA00022840"/>
    </source>
</evidence>
<dbReference type="SUPFAM" id="SSF52540">
    <property type="entry name" value="P-loop containing nucleoside triphosphate hydrolases"/>
    <property type="match status" value="2"/>
</dbReference>
<evidence type="ECO:0000259" key="11">
    <source>
        <dbReference type="PROSITE" id="PS50850"/>
    </source>
</evidence>
<protein>
    <submittedName>
        <fullName evidence="13">MFS transporter</fullName>
    </submittedName>
</protein>
<proteinExistence type="inferred from homology"/>
<feature type="transmembrane region" description="Helical" evidence="10">
    <location>
        <begin position="262"/>
        <end position="284"/>
    </location>
</feature>
<feature type="domain" description="ABC transporter" evidence="12">
    <location>
        <begin position="470"/>
        <end position="703"/>
    </location>
</feature>
<evidence type="ECO:0000256" key="2">
    <source>
        <dbReference type="ARBA" id="ARBA00005417"/>
    </source>
</evidence>
<dbReference type="Pfam" id="PF07690">
    <property type="entry name" value="MFS_1"/>
    <property type="match status" value="1"/>
</dbReference>
<dbReference type="InterPro" id="IPR003439">
    <property type="entry name" value="ABC_transporter-like_ATP-bd"/>
</dbReference>
<evidence type="ECO:0000256" key="4">
    <source>
        <dbReference type="ARBA" id="ARBA00022692"/>
    </source>
</evidence>
<evidence type="ECO:0000259" key="12">
    <source>
        <dbReference type="PROSITE" id="PS50893"/>
    </source>
</evidence>
<evidence type="ECO:0000256" key="1">
    <source>
        <dbReference type="ARBA" id="ARBA00004651"/>
    </source>
</evidence>
<keyword evidence="6" id="KW-0067">ATP-binding</keyword>
<sequence>MTATEQPPPTDEPVAAPRRPLRARLSDWRPSNVTQGGPVYPLVVLFGLNLVDELDREAFNVLVPDIKDAFALDIQGVLTLTSLVGFFVLFLEIPLAHLADRRSRVKIATGGAATWGIASFLTAVAGFVGNIWMLGAVRGAANLGRAVNGATHRPLIADYYPVDVRPSVFAVHSAGNSIGQFAAPLIAGSLAFYFSWETPFIVFAVPTLVFVVLALRLKEPVRGYHEKVVHGADEATARTEEAPASLAEAWRIAWQVRTLRRIWIATPFLTIPLFALSPLLQLFYEEEMGLNSAQRGLLAAATEPFQLLGLAVGIPIATRLMRRNPAHLLSFLGAAAALQVVSLFLLVFTRNLPLVVAMRAVLAAATAATAPALAATISLIVPPRIRSMGFTIGNLFVIPTLLVGPIIGGLADEWGLELAIVLLCPLILLGVLMITSAGGFITADIHKVRTSTVAMAEVRAARDRGEAKLLLVRDLDVHYDSVQVLFGVDMEVAEGEIIALLGTNGAGKSTLLKAISGLVEPSAGAVIFDGTTITHAPPNEIVGHGIVQVPGGKGIFPSLTVGENIRLAGWPYADDHDYLDAATAEVIGHFPILRERWDDAAGNLSGGEQQMLTLAMAFIARPRLLMIDELSLGLAPVIVERLLDVVAAIRDRGTTIILVEQSVNVALTVAETAYFMEKGEIRFRGPTAELLDRPDVLRSVFLEGAGALDGAAAGPAGARPAVHRTDRVVLRAEGLTRSYAGVLAVDDITFDLHAGEILGIIGPNGAGKTTLFDLISGYLPVDRGRLLLDGTDITELSPDARAWLGLGRSFQDARLFPGLTVKETVQVALERRVEVRDPIATALGLPAVRDSERKVAARADELIDLLGLGAYATKFVRELSTGSRRIVDIACILAHEPAVILFDEPSSGIAQRETEALGPLLLRIRESTGASLLVIEHDMPLIRSISDSILALELGSVVTCGRPDDVLHDPRVVASYLGTNAAAIERSADGGGARDPDGGADA</sequence>
<feature type="transmembrane region" description="Helical" evidence="10">
    <location>
        <begin position="328"/>
        <end position="348"/>
    </location>
</feature>
<dbReference type="AlphaFoldDB" id="A0A5Q2REY4"/>
<dbReference type="CDD" id="cd03219">
    <property type="entry name" value="ABC_Mj1267_LivG_branched"/>
    <property type="match status" value="1"/>
</dbReference>
<dbReference type="Proteomes" id="UP000334019">
    <property type="component" value="Chromosome"/>
</dbReference>
<dbReference type="CDD" id="cd03224">
    <property type="entry name" value="ABC_TM1139_LivF_branched"/>
    <property type="match status" value="1"/>
</dbReference>
<dbReference type="InterPro" id="IPR017871">
    <property type="entry name" value="ABC_transporter-like_CS"/>
</dbReference>
<dbReference type="InterPro" id="IPR036259">
    <property type="entry name" value="MFS_trans_sf"/>
</dbReference>
<dbReference type="SUPFAM" id="SSF103473">
    <property type="entry name" value="MFS general substrate transporter"/>
    <property type="match status" value="1"/>
</dbReference>
<keyword evidence="14" id="KW-1185">Reference proteome</keyword>
<keyword evidence="4 10" id="KW-0812">Transmembrane</keyword>
<evidence type="ECO:0000256" key="5">
    <source>
        <dbReference type="ARBA" id="ARBA00022741"/>
    </source>
</evidence>
<evidence type="ECO:0000256" key="10">
    <source>
        <dbReference type="SAM" id="Phobius"/>
    </source>
</evidence>
<feature type="transmembrane region" description="Helical" evidence="10">
    <location>
        <begin position="112"/>
        <end position="133"/>
    </location>
</feature>
<keyword evidence="8 10" id="KW-1133">Transmembrane helix</keyword>
<dbReference type="InterPro" id="IPR003593">
    <property type="entry name" value="AAA+_ATPase"/>
</dbReference>
<feature type="transmembrane region" description="Helical" evidence="10">
    <location>
        <begin position="419"/>
        <end position="441"/>
    </location>
</feature>
<feature type="transmembrane region" description="Helical" evidence="10">
    <location>
        <begin position="388"/>
        <end position="407"/>
    </location>
</feature>
<keyword evidence="3" id="KW-0813">Transport</keyword>
<keyword evidence="5" id="KW-0547">Nucleotide-binding</keyword>
<dbReference type="GO" id="GO:0016887">
    <property type="term" value="F:ATP hydrolysis activity"/>
    <property type="evidence" value="ECO:0007669"/>
    <property type="project" value="InterPro"/>
</dbReference>
<feature type="domain" description="ABC transporter" evidence="12">
    <location>
        <begin position="730"/>
        <end position="979"/>
    </location>
</feature>
<dbReference type="EMBL" id="CP045851">
    <property type="protein sequence ID" value="QGG95379.1"/>
    <property type="molecule type" value="Genomic_DNA"/>
</dbReference>
<evidence type="ECO:0000256" key="3">
    <source>
        <dbReference type="ARBA" id="ARBA00022448"/>
    </source>
</evidence>
<keyword evidence="7" id="KW-0029">Amino-acid transport</keyword>
<comment type="subcellular location">
    <subcellularLocation>
        <location evidence="1">Cell membrane</location>
        <topology evidence="1">Multi-pass membrane protein</topology>
    </subcellularLocation>
</comment>
<dbReference type="PROSITE" id="PS50893">
    <property type="entry name" value="ABC_TRANSPORTER_2"/>
    <property type="match status" value="2"/>
</dbReference>
<keyword evidence="9 10" id="KW-0472">Membrane</keyword>
<organism evidence="13 14">
    <name type="scientific">Actinomarinicola tropica</name>
    <dbReference type="NCBI Taxonomy" id="2789776"/>
    <lineage>
        <taxon>Bacteria</taxon>
        <taxon>Bacillati</taxon>
        <taxon>Actinomycetota</taxon>
        <taxon>Acidimicrobiia</taxon>
        <taxon>Acidimicrobiales</taxon>
        <taxon>Iamiaceae</taxon>
        <taxon>Actinomarinicola</taxon>
    </lineage>
</organism>
<name>A0A5Q2REY4_9ACTN</name>
<feature type="transmembrane region" description="Helical" evidence="10">
    <location>
        <begin position="360"/>
        <end position="381"/>
    </location>
</feature>
<evidence type="ECO:0000256" key="9">
    <source>
        <dbReference type="ARBA" id="ARBA00023136"/>
    </source>
</evidence>
<dbReference type="KEGG" id="atq:GH723_09875"/>
<dbReference type="PROSITE" id="PS50850">
    <property type="entry name" value="MFS"/>
    <property type="match status" value="1"/>
</dbReference>
<dbReference type="RefSeq" id="WP_153759486.1">
    <property type="nucleotide sequence ID" value="NZ_CP045851.1"/>
</dbReference>
<dbReference type="Pfam" id="PF00005">
    <property type="entry name" value="ABC_tran"/>
    <property type="match status" value="2"/>
</dbReference>
<gene>
    <name evidence="13" type="ORF">GH723_09875</name>
</gene>
<dbReference type="InterPro" id="IPR027417">
    <property type="entry name" value="P-loop_NTPase"/>
</dbReference>
<dbReference type="GO" id="GO:0015807">
    <property type="term" value="P:L-amino acid transport"/>
    <property type="evidence" value="ECO:0007669"/>
    <property type="project" value="TreeGrafter"/>
</dbReference>
<accession>A0A5Q2REY4</accession>
<comment type="similarity">
    <text evidence="2">Belongs to the ABC transporter superfamily.</text>
</comment>
<dbReference type="PROSITE" id="PS00211">
    <property type="entry name" value="ABC_TRANSPORTER_1"/>
    <property type="match status" value="1"/>
</dbReference>
<dbReference type="Gene3D" id="1.20.1250.20">
    <property type="entry name" value="MFS general substrate transporter like domains"/>
    <property type="match status" value="1"/>
</dbReference>